<comment type="caution">
    <text evidence="1">The sequence shown here is derived from an EMBL/GenBank/DDBJ whole genome shotgun (WGS) entry which is preliminary data.</text>
</comment>
<protein>
    <submittedName>
        <fullName evidence="1">Uncharacterized protein</fullName>
    </submittedName>
</protein>
<evidence type="ECO:0000313" key="1">
    <source>
        <dbReference type="EMBL" id="KJV91132.1"/>
    </source>
</evidence>
<evidence type="ECO:0000313" key="2">
    <source>
        <dbReference type="Proteomes" id="UP000033689"/>
    </source>
</evidence>
<proteinExistence type="predicted"/>
<accession>A0A0F3QFV5</accession>
<dbReference type="Proteomes" id="UP000033689">
    <property type="component" value="Unassembled WGS sequence"/>
</dbReference>
<sequence length="227" mass="25727">MFKIARTVKQIFNEARNIQQVATASINSMFKYSRWSKGYVEDASDEFTFESFTKILPNHPAAKEQFKTSAPIFQSVDILGSIGSYKILDSAEVRKLIYARFTDEIGARQKHDEDTKSHKINEHIETFTTYNIADEFNVLKSQGYDFAVVRQAIQNQNVSKTLSERMKGLVVAGYMSNYAGDEAIEEVMFRKQDCISELKSMFSINNGLSCDNYDGSELVTLVGIEAM</sequence>
<dbReference type="PATRIC" id="fig|1359194.3.peg.1657"/>
<dbReference type="EMBL" id="LAOJ01000002">
    <property type="protein sequence ID" value="KJV91132.1"/>
    <property type="molecule type" value="Genomic_DNA"/>
</dbReference>
<reference evidence="1 2" key="1">
    <citation type="submission" date="2015-02" db="EMBL/GenBank/DDBJ databases">
        <title>Genome Sequencing of Rickettsiales.</title>
        <authorList>
            <person name="Daugherty S.C."/>
            <person name="Su Q."/>
            <person name="Abolude K."/>
            <person name="Beier-Sexton M."/>
            <person name="Carlyon J.A."/>
            <person name="Carter R."/>
            <person name="Day N.P."/>
            <person name="Dumler S.J."/>
            <person name="Dyachenko V."/>
            <person name="Godinez A."/>
            <person name="Kurtti T.J."/>
            <person name="Lichay M."/>
            <person name="Mullins K.E."/>
            <person name="Ott S."/>
            <person name="Pappas-Brown V."/>
            <person name="Paris D.H."/>
            <person name="Patel P."/>
            <person name="Richards A.L."/>
            <person name="Sadzewicz L."/>
            <person name="Sears K."/>
            <person name="Seidman D."/>
            <person name="Sengamalay N."/>
            <person name="Stenos J."/>
            <person name="Tallon L.J."/>
            <person name="Vincent G."/>
            <person name="Fraser C.M."/>
            <person name="Munderloh U."/>
            <person name="Dunning-Hotopp J.C."/>
        </authorList>
    </citation>
    <scope>NUCLEOTIDE SEQUENCE [LARGE SCALE GENOMIC DNA]</scope>
    <source>
        <strain evidence="1 2">RML Mogi</strain>
    </source>
</reference>
<name>A0A0F3QFV5_RICBE</name>
<organism evidence="1 2">
    <name type="scientific">Rickettsia bellii str. RML Mogi</name>
    <dbReference type="NCBI Taxonomy" id="1359194"/>
    <lineage>
        <taxon>Bacteria</taxon>
        <taxon>Pseudomonadati</taxon>
        <taxon>Pseudomonadota</taxon>
        <taxon>Alphaproteobacteria</taxon>
        <taxon>Rickettsiales</taxon>
        <taxon>Rickettsiaceae</taxon>
        <taxon>Rickettsieae</taxon>
        <taxon>Rickettsia</taxon>
        <taxon>belli group</taxon>
    </lineage>
</organism>
<dbReference type="RefSeq" id="WP_045799999.1">
    <property type="nucleotide sequence ID" value="NZ_LAOJ01000002.1"/>
</dbReference>
<gene>
    <name evidence="1" type="ORF">RBEMOGI_1619</name>
</gene>
<dbReference type="AlphaFoldDB" id="A0A0F3QFV5"/>